<name>A0A4Y2W4E6_ARAVE</name>
<dbReference type="Proteomes" id="UP000499080">
    <property type="component" value="Unassembled WGS sequence"/>
</dbReference>
<keyword evidence="2" id="KW-1185">Reference proteome</keyword>
<accession>A0A4Y2W4E6</accession>
<sequence length="115" mass="13180">MHGKRLPRELSLLLGRSFDRKVLSNVILRSLRQFPVEPIVDDIVSLAMIRVLEVDKLVEEHNKELTTDELIELHCVSQQEVMEEEVTAKQQSSSAIREILKAWGNCCILTRETSP</sequence>
<protein>
    <submittedName>
        <fullName evidence="1">Uncharacterized protein</fullName>
    </submittedName>
</protein>
<dbReference type="AlphaFoldDB" id="A0A4Y2W4E6"/>
<dbReference type="EMBL" id="BGPR01054703">
    <property type="protein sequence ID" value="GBO31416.1"/>
    <property type="molecule type" value="Genomic_DNA"/>
</dbReference>
<dbReference type="OrthoDB" id="7607518at2759"/>
<gene>
    <name evidence="1" type="ORF">AVEN_246318_1</name>
</gene>
<proteinExistence type="predicted"/>
<organism evidence="1 2">
    <name type="scientific">Araneus ventricosus</name>
    <name type="common">Orbweaver spider</name>
    <name type="synonym">Epeira ventricosa</name>
    <dbReference type="NCBI Taxonomy" id="182803"/>
    <lineage>
        <taxon>Eukaryota</taxon>
        <taxon>Metazoa</taxon>
        <taxon>Ecdysozoa</taxon>
        <taxon>Arthropoda</taxon>
        <taxon>Chelicerata</taxon>
        <taxon>Arachnida</taxon>
        <taxon>Araneae</taxon>
        <taxon>Araneomorphae</taxon>
        <taxon>Entelegynae</taxon>
        <taxon>Araneoidea</taxon>
        <taxon>Araneidae</taxon>
        <taxon>Araneus</taxon>
    </lineage>
</organism>
<evidence type="ECO:0000313" key="2">
    <source>
        <dbReference type="Proteomes" id="UP000499080"/>
    </source>
</evidence>
<evidence type="ECO:0000313" key="1">
    <source>
        <dbReference type="EMBL" id="GBO31416.1"/>
    </source>
</evidence>
<comment type="caution">
    <text evidence="1">The sequence shown here is derived from an EMBL/GenBank/DDBJ whole genome shotgun (WGS) entry which is preliminary data.</text>
</comment>
<reference evidence="1 2" key="1">
    <citation type="journal article" date="2019" name="Sci. Rep.">
        <title>Orb-weaving spider Araneus ventricosus genome elucidates the spidroin gene catalogue.</title>
        <authorList>
            <person name="Kono N."/>
            <person name="Nakamura H."/>
            <person name="Ohtoshi R."/>
            <person name="Moran D.A.P."/>
            <person name="Shinohara A."/>
            <person name="Yoshida Y."/>
            <person name="Fujiwara M."/>
            <person name="Mori M."/>
            <person name="Tomita M."/>
            <person name="Arakawa K."/>
        </authorList>
    </citation>
    <scope>NUCLEOTIDE SEQUENCE [LARGE SCALE GENOMIC DNA]</scope>
</reference>